<dbReference type="PROSITE" id="PS00211">
    <property type="entry name" value="ABC_TRANSPORTER_1"/>
    <property type="match status" value="1"/>
</dbReference>
<dbReference type="InterPro" id="IPR017871">
    <property type="entry name" value="ABC_transporter-like_CS"/>
</dbReference>
<dbReference type="STRING" id="418495.SAMN05216215_101787"/>
<gene>
    <name evidence="5" type="ORF">SAMN05216215_101787</name>
</gene>
<dbReference type="InterPro" id="IPR003439">
    <property type="entry name" value="ABC_transporter-like_ATP-bd"/>
</dbReference>
<sequence>MTRTPYPAKPAQRPPVRHSVVLRDVVKTYRTGATTTTVLDGVTFAFPRRTLTAVMGPSGSGKSTLLHCAAGLDRPTSGSVSVEGTELTSLDEAALTRLRRDRLGFIFQAYNLVPTLTVRQNVTLPAELASRRVADSAARDVLARLGLGGHADARPAKLSGGQQQRVAIARALLSEPAVIFADEPTGALDSRSAAEVLGLLRDAVDDAGRTIVMVTHDPIAASVADAVVFFADGRVVDTLHRPSADAVAARMATLGAARPNGGAR</sequence>
<dbReference type="Pfam" id="PF00005">
    <property type="entry name" value="ABC_tran"/>
    <property type="match status" value="1"/>
</dbReference>
<dbReference type="RefSeq" id="WP_093267306.1">
    <property type="nucleotide sequence ID" value="NZ_FNOK01000017.1"/>
</dbReference>
<keyword evidence="1" id="KW-0813">Transport</keyword>
<dbReference type="InterPro" id="IPR017911">
    <property type="entry name" value="MacB-like_ATP-bd"/>
</dbReference>
<dbReference type="Proteomes" id="UP000199529">
    <property type="component" value="Unassembled WGS sequence"/>
</dbReference>
<keyword evidence="6" id="KW-1185">Reference proteome</keyword>
<dbReference type="OrthoDB" id="9802264at2"/>
<feature type="domain" description="ABC transporter" evidence="4">
    <location>
        <begin position="20"/>
        <end position="257"/>
    </location>
</feature>
<keyword evidence="2" id="KW-0547">Nucleotide-binding</keyword>
<evidence type="ECO:0000256" key="3">
    <source>
        <dbReference type="ARBA" id="ARBA00022840"/>
    </source>
</evidence>
<reference evidence="6" key="1">
    <citation type="submission" date="2016-10" db="EMBL/GenBank/DDBJ databases">
        <authorList>
            <person name="Varghese N."/>
            <person name="Submissions S."/>
        </authorList>
    </citation>
    <scope>NUCLEOTIDE SEQUENCE [LARGE SCALE GENOMIC DNA]</scope>
    <source>
        <strain evidence="6">CGMCC 4.3530</strain>
    </source>
</reference>
<evidence type="ECO:0000259" key="4">
    <source>
        <dbReference type="PROSITE" id="PS50893"/>
    </source>
</evidence>
<dbReference type="GO" id="GO:0016887">
    <property type="term" value="F:ATP hydrolysis activity"/>
    <property type="evidence" value="ECO:0007669"/>
    <property type="project" value="InterPro"/>
</dbReference>
<dbReference type="FunFam" id="3.40.50.300:FF:000032">
    <property type="entry name" value="Export ABC transporter ATP-binding protein"/>
    <property type="match status" value="1"/>
</dbReference>
<accession>A0A1H3FN31</accession>
<dbReference type="InterPro" id="IPR027417">
    <property type="entry name" value="P-loop_NTPase"/>
</dbReference>
<evidence type="ECO:0000313" key="5">
    <source>
        <dbReference type="EMBL" id="SDX92207.1"/>
    </source>
</evidence>
<dbReference type="InterPro" id="IPR003593">
    <property type="entry name" value="AAA+_ATPase"/>
</dbReference>
<protein>
    <submittedName>
        <fullName evidence="5">Putative ABC transport system ATP-binding protein</fullName>
    </submittedName>
</protein>
<dbReference type="PROSITE" id="PS50893">
    <property type="entry name" value="ABC_TRANSPORTER_2"/>
    <property type="match status" value="1"/>
</dbReference>
<dbReference type="CDD" id="cd03255">
    <property type="entry name" value="ABC_MJ0796_LolCDE_FtsE"/>
    <property type="match status" value="1"/>
</dbReference>
<dbReference type="GO" id="GO:0022857">
    <property type="term" value="F:transmembrane transporter activity"/>
    <property type="evidence" value="ECO:0007669"/>
    <property type="project" value="UniProtKB-ARBA"/>
</dbReference>
<dbReference type="GO" id="GO:0005524">
    <property type="term" value="F:ATP binding"/>
    <property type="evidence" value="ECO:0007669"/>
    <property type="project" value="UniProtKB-KW"/>
</dbReference>
<dbReference type="SUPFAM" id="SSF52540">
    <property type="entry name" value="P-loop containing nucleoside triphosphate hydrolases"/>
    <property type="match status" value="1"/>
</dbReference>
<dbReference type="Gene3D" id="3.40.50.300">
    <property type="entry name" value="P-loop containing nucleotide triphosphate hydrolases"/>
    <property type="match status" value="1"/>
</dbReference>
<proteinExistence type="predicted"/>
<keyword evidence="3 5" id="KW-0067">ATP-binding</keyword>
<dbReference type="AlphaFoldDB" id="A0A1H3FN31"/>
<evidence type="ECO:0000313" key="6">
    <source>
        <dbReference type="Proteomes" id="UP000199529"/>
    </source>
</evidence>
<dbReference type="InterPro" id="IPR015854">
    <property type="entry name" value="ABC_transpr_LolD-like"/>
</dbReference>
<organism evidence="5 6">
    <name type="scientific">Saccharopolyspora shandongensis</name>
    <dbReference type="NCBI Taxonomy" id="418495"/>
    <lineage>
        <taxon>Bacteria</taxon>
        <taxon>Bacillati</taxon>
        <taxon>Actinomycetota</taxon>
        <taxon>Actinomycetes</taxon>
        <taxon>Pseudonocardiales</taxon>
        <taxon>Pseudonocardiaceae</taxon>
        <taxon>Saccharopolyspora</taxon>
    </lineage>
</organism>
<dbReference type="GO" id="GO:0098796">
    <property type="term" value="C:membrane protein complex"/>
    <property type="evidence" value="ECO:0007669"/>
    <property type="project" value="UniProtKB-ARBA"/>
</dbReference>
<evidence type="ECO:0000256" key="1">
    <source>
        <dbReference type="ARBA" id="ARBA00022448"/>
    </source>
</evidence>
<dbReference type="PANTHER" id="PTHR24220:SF685">
    <property type="entry name" value="ABC TRANSPORTER RELATED"/>
    <property type="match status" value="1"/>
</dbReference>
<evidence type="ECO:0000256" key="2">
    <source>
        <dbReference type="ARBA" id="ARBA00022741"/>
    </source>
</evidence>
<dbReference type="GO" id="GO:0005886">
    <property type="term" value="C:plasma membrane"/>
    <property type="evidence" value="ECO:0007669"/>
    <property type="project" value="TreeGrafter"/>
</dbReference>
<dbReference type="PANTHER" id="PTHR24220">
    <property type="entry name" value="IMPORT ATP-BINDING PROTEIN"/>
    <property type="match status" value="1"/>
</dbReference>
<name>A0A1H3FN31_9PSEU</name>
<dbReference type="SMART" id="SM00382">
    <property type="entry name" value="AAA"/>
    <property type="match status" value="1"/>
</dbReference>
<dbReference type="EMBL" id="FNOK01000017">
    <property type="protein sequence ID" value="SDX92207.1"/>
    <property type="molecule type" value="Genomic_DNA"/>
</dbReference>